<evidence type="ECO:0008006" key="13">
    <source>
        <dbReference type="Google" id="ProtNLM"/>
    </source>
</evidence>
<dbReference type="InterPro" id="IPR050567">
    <property type="entry name" value="Mitochondrial_Carrier"/>
</dbReference>
<evidence type="ECO:0000256" key="11">
    <source>
        <dbReference type="SAM" id="Phobius"/>
    </source>
</evidence>
<evidence type="ECO:0000256" key="3">
    <source>
        <dbReference type="ARBA" id="ARBA00022448"/>
    </source>
</evidence>
<feature type="repeat" description="Solcar" evidence="9">
    <location>
        <begin position="24"/>
        <end position="109"/>
    </location>
</feature>
<keyword evidence="3 10" id="KW-0813">Transport</keyword>
<keyword evidence="6 11" id="KW-1133">Transmembrane helix</keyword>
<dbReference type="EMBL" id="HBHR01020876">
    <property type="protein sequence ID" value="CAD9872245.1"/>
    <property type="molecule type" value="Transcribed_RNA"/>
</dbReference>
<dbReference type="InterPro" id="IPR018108">
    <property type="entry name" value="MCP_transmembrane"/>
</dbReference>
<evidence type="ECO:0000256" key="6">
    <source>
        <dbReference type="ARBA" id="ARBA00022989"/>
    </source>
</evidence>
<dbReference type="PRINTS" id="PR00926">
    <property type="entry name" value="MITOCARRIER"/>
</dbReference>
<sequence>MAQSNDNEKRSPRFDRTERRIHVNPAYHTSLSTAVAVSMQVLVSHPLDTLKVRLQTTTNHSDVGALRLFANFCRSEGPGFMFRGLSFPLMTVSVGTIGGIATYTRTLSHLKPGSDVKKLDQFSYLDNFVAGWVYGCTRAVVITPVELVKSRLQVQRNGGPQLYSGPVDCMRKVGRALGLRGLYQGFISMLAREAISGAIFFPVGRYVTRQLKDHTRVPEIWATMIAGGIAGVASSSVVYPLDTVKNCIQVVKDDAPTQHRQMIYWFQKLYREGGMRGLCPAFAPAMLRIFMGCGTFYSAFFFLLKYLADHEEVVQGSEEVRPWANIEAQKSPRLSVGEAAQRLVQSSEEAALQ</sequence>
<feature type="repeat" description="Solcar" evidence="9">
    <location>
        <begin position="218"/>
        <end position="306"/>
    </location>
</feature>
<comment type="subcellular location">
    <subcellularLocation>
        <location evidence="1">Mitochondrion membrane</location>
        <topology evidence="1">Multi-pass membrane protein</topology>
    </subcellularLocation>
</comment>
<dbReference type="AlphaFoldDB" id="A0A7S2V4E5"/>
<dbReference type="Gene3D" id="1.50.40.10">
    <property type="entry name" value="Mitochondrial carrier domain"/>
    <property type="match status" value="1"/>
</dbReference>
<reference evidence="12" key="1">
    <citation type="submission" date="2021-01" db="EMBL/GenBank/DDBJ databases">
        <authorList>
            <person name="Corre E."/>
            <person name="Pelletier E."/>
            <person name="Niang G."/>
            <person name="Scheremetjew M."/>
            <person name="Finn R."/>
            <person name="Kale V."/>
            <person name="Holt S."/>
            <person name="Cochrane G."/>
            <person name="Meng A."/>
            <person name="Brown T."/>
            <person name="Cohen L."/>
        </authorList>
    </citation>
    <scope>NUCLEOTIDE SEQUENCE</scope>
    <source>
        <strain evidence="12">CCMP1661</strain>
    </source>
</reference>
<keyword evidence="4 9" id="KW-0812">Transmembrane</keyword>
<name>A0A7S2V4E5_9STRA</name>
<comment type="similarity">
    <text evidence="2 10">Belongs to the mitochondrial carrier (TC 2.A.29) family.</text>
</comment>
<evidence type="ECO:0000313" key="12">
    <source>
        <dbReference type="EMBL" id="CAD9872245.1"/>
    </source>
</evidence>
<dbReference type="SUPFAM" id="SSF103506">
    <property type="entry name" value="Mitochondrial carrier"/>
    <property type="match status" value="1"/>
</dbReference>
<evidence type="ECO:0000256" key="4">
    <source>
        <dbReference type="ARBA" id="ARBA00022692"/>
    </source>
</evidence>
<feature type="repeat" description="Solcar" evidence="9">
    <location>
        <begin position="122"/>
        <end position="210"/>
    </location>
</feature>
<evidence type="ECO:0000256" key="8">
    <source>
        <dbReference type="ARBA" id="ARBA00023136"/>
    </source>
</evidence>
<keyword evidence="8 9" id="KW-0472">Membrane</keyword>
<evidence type="ECO:0000256" key="9">
    <source>
        <dbReference type="PROSITE-ProRule" id="PRU00282"/>
    </source>
</evidence>
<evidence type="ECO:0000256" key="7">
    <source>
        <dbReference type="ARBA" id="ARBA00023128"/>
    </source>
</evidence>
<dbReference type="InterPro" id="IPR023395">
    <property type="entry name" value="MCP_dom_sf"/>
</dbReference>
<evidence type="ECO:0000256" key="10">
    <source>
        <dbReference type="RuleBase" id="RU000488"/>
    </source>
</evidence>
<dbReference type="PANTHER" id="PTHR45624">
    <property type="entry name" value="MITOCHONDRIAL BASIC AMINO ACIDS TRANSPORTER-RELATED"/>
    <property type="match status" value="1"/>
</dbReference>
<accession>A0A7S2V4E5</accession>
<gene>
    <name evidence="12" type="ORF">FJAP1339_LOCUS10590</name>
</gene>
<dbReference type="InterPro" id="IPR002067">
    <property type="entry name" value="MCP"/>
</dbReference>
<proteinExistence type="inferred from homology"/>
<keyword evidence="7" id="KW-0496">Mitochondrion</keyword>
<protein>
    <recommendedName>
        <fullName evidence="13">Mitochondrial carrier protein</fullName>
    </recommendedName>
</protein>
<organism evidence="12">
    <name type="scientific">Fibrocapsa japonica</name>
    <dbReference type="NCBI Taxonomy" id="94617"/>
    <lineage>
        <taxon>Eukaryota</taxon>
        <taxon>Sar</taxon>
        <taxon>Stramenopiles</taxon>
        <taxon>Ochrophyta</taxon>
        <taxon>Raphidophyceae</taxon>
        <taxon>Chattonellales</taxon>
        <taxon>Chattonellaceae</taxon>
        <taxon>Fibrocapsa</taxon>
    </lineage>
</organism>
<feature type="transmembrane region" description="Helical" evidence="11">
    <location>
        <begin position="285"/>
        <end position="304"/>
    </location>
</feature>
<evidence type="ECO:0000256" key="5">
    <source>
        <dbReference type="ARBA" id="ARBA00022737"/>
    </source>
</evidence>
<keyword evidence="5" id="KW-0677">Repeat</keyword>
<evidence type="ECO:0000256" key="2">
    <source>
        <dbReference type="ARBA" id="ARBA00006375"/>
    </source>
</evidence>
<evidence type="ECO:0000256" key="1">
    <source>
        <dbReference type="ARBA" id="ARBA00004225"/>
    </source>
</evidence>
<dbReference type="GO" id="GO:0022857">
    <property type="term" value="F:transmembrane transporter activity"/>
    <property type="evidence" value="ECO:0007669"/>
    <property type="project" value="TreeGrafter"/>
</dbReference>
<dbReference type="PROSITE" id="PS50920">
    <property type="entry name" value="SOLCAR"/>
    <property type="match status" value="3"/>
</dbReference>
<dbReference type="GO" id="GO:0031966">
    <property type="term" value="C:mitochondrial membrane"/>
    <property type="evidence" value="ECO:0007669"/>
    <property type="project" value="UniProtKB-SubCell"/>
</dbReference>
<dbReference type="Pfam" id="PF00153">
    <property type="entry name" value="Mito_carr"/>
    <property type="match status" value="3"/>
</dbReference>